<keyword evidence="3" id="KW-1185">Reference proteome</keyword>
<accession>A0ABV6R9K1</accession>
<evidence type="ECO:0000259" key="1">
    <source>
        <dbReference type="PROSITE" id="PS51704"/>
    </source>
</evidence>
<dbReference type="Pfam" id="PF03009">
    <property type="entry name" value="GDPD"/>
    <property type="match status" value="1"/>
</dbReference>
<dbReference type="PANTHER" id="PTHR46211">
    <property type="entry name" value="GLYCEROPHOSPHORYL DIESTER PHOSPHODIESTERASE"/>
    <property type="match status" value="1"/>
</dbReference>
<dbReference type="RefSeq" id="WP_376979415.1">
    <property type="nucleotide sequence ID" value="NZ_JBHLSV010000006.1"/>
</dbReference>
<comment type="caution">
    <text evidence="2">The sequence shown here is derived from an EMBL/GenBank/DDBJ whole genome shotgun (WGS) entry which is preliminary data.</text>
</comment>
<dbReference type="InterPro" id="IPR030395">
    <property type="entry name" value="GP_PDE_dom"/>
</dbReference>
<dbReference type="InterPro" id="IPR017946">
    <property type="entry name" value="PLC-like_Pdiesterase_TIM-brl"/>
</dbReference>
<dbReference type="PROSITE" id="PS51704">
    <property type="entry name" value="GP_PDE"/>
    <property type="match status" value="1"/>
</dbReference>
<proteinExistence type="predicted"/>
<protein>
    <submittedName>
        <fullName evidence="2">Glycerophosphodiester phosphodiesterase</fullName>
    </submittedName>
</protein>
<dbReference type="Proteomes" id="UP001589793">
    <property type="component" value="Unassembled WGS sequence"/>
</dbReference>
<gene>
    <name evidence="2" type="ORF">ACFFF6_06830</name>
</gene>
<feature type="domain" description="GP-PDE" evidence="1">
    <location>
        <begin position="7"/>
        <end position="247"/>
    </location>
</feature>
<dbReference type="Gene3D" id="3.20.20.190">
    <property type="entry name" value="Phosphatidylinositol (PI) phosphodiesterase"/>
    <property type="match status" value="1"/>
</dbReference>
<evidence type="ECO:0000313" key="2">
    <source>
        <dbReference type="EMBL" id="MFC0673664.1"/>
    </source>
</evidence>
<dbReference type="EMBL" id="JBHLSV010000006">
    <property type="protein sequence ID" value="MFC0673664.1"/>
    <property type="molecule type" value="Genomic_DNA"/>
</dbReference>
<sequence length="261" mass="27552">MSAATLPRVVGHRGAAAVVPENTVASFRRGVIDGAPLLECDVHLSADGHDVVIHDATIDRTAQADSPLRTGAVASLTRAALDTVLVGEGEHIPTLAQVLDAAVRADGTRVPLLVEVKAPAAAAVVARILRERFAPAELADPETSPAWVISFDAEALRTVRGLLPEVPLLLTSTVATPELLTQAEELGVAQIGLRIADARAADVERCRALGVQLNLWTARSEVELDRALELGCDTITVDDPAWALELLGMEQRSLPSRSTDV</sequence>
<dbReference type="PANTHER" id="PTHR46211:SF1">
    <property type="entry name" value="GLYCEROPHOSPHODIESTER PHOSPHODIESTERASE, CYTOPLASMIC"/>
    <property type="match status" value="1"/>
</dbReference>
<organism evidence="2 3">
    <name type="scientific">Brachybacterium hainanense</name>
    <dbReference type="NCBI Taxonomy" id="1541174"/>
    <lineage>
        <taxon>Bacteria</taxon>
        <taxon>Bacillati</taxon>
        <taxon>Actinomycetota</taxon>
        <taxon>Actinomycetes</taxon>
        <taxon>Micrococcales</taxon>
        <taxon>Dermabacteraceae</taxon>
        <taxon>Brachybacterium</taxon>
    </lineage>
</organism>
<dbReference type="SUPFAM" id="SSF51695">
    <property type="entry name" value="PLC-like phosphodiesterases"/>
    <property type="match status" value="1"/>
</dbReference>
<name>A0ABV6R9K1_9MICO</name>
<reference evidence="2 3" key="1">
    <citation type="submission" date="2024-09" db="EMBL/GenBank/DDBJ databases">
        <authorList>
            <person name="Sun Q."/>
            <person name="Mori K."/>
        </authorList>
    </citation>
    <scope>NUCLEOTIDE SEQUENCE [LARGE SCALE GENOMIC DNA]</scope>
    <source>
        <strain evidence="2 3">CICC 10874</strain>
    </source>
</reference>
<evidence type="ECO:0000313" key="3">
    <source>
        <dbReference type="Proteomes" id="UP001589793"/>
    </source>
</evidence>